<proteinExistence type="predicted"/>
<gene>
    <name evidence="1" type="ORF">AFUS01_LOCUS37391</name>
</gene>
<comment type="caution">
    <text evidence="1">The sequence shown here is derived from an EMBL/GenBank/DDBJ whole genome shotgun (WGS) entry which is preliminary data.</text>
</comment>
<accession>A0A8J2L411</accession>
<evidence type="ECO:0000313" key="2">
    <source>
        <dbReference type="Proteomes" id="UP000708208"/>
    </source>
</evidence>
<dbReference type="EMBL" id="CAJVCH010543363">
    <property type="protein sequence ID" value="CAG7827401.1"/>
    <property type="molecule type" value="Genomic_DNA"/>
</dbReference>
<feature type="non-terminal residue" evidence="1">
    <location>
        <position position="62"/>
    </location>
</feature>
<reference evidence="1" key="1">
    <citation type="submission" date="2021-06" db="EMBL/GenBank/DDBJ databases">
        <authorList>
            <person name="Hodson N. C."/>
            <person name="Mongue J. A."/>
            <person name="Jaron S. K."/>
        </authorList>
    </citation>
    <scope>NUCLEOTIDE SEQUENCE</scope>
</reference>
<evidence type="ECO:0000313" key="1">
    <source>
        <dbReference type="EMBL" id="CAG7827401.1"/>
    </source>
</evidence>
<dbReference type="Proteomes" id="UP000708208">
    <property type="component" value="Unassembled WGS sequence"/>
</dbReference>
<organism evidence="1 2">
    <name type="scientific">Allacma fusca</name>
    <dbReference type="NCBI Taxonomy" id="39272"/>
    <lineage>
        <taxon>Eukaryota</taxon>
        <taxon>Metazoa</taxon>
        <taxon>Ecdysozoa</taxon>
        <taxon>Arthropoda</taxon>
        <taxon>Hexapoda</taxon>
        <taxon>Collembola</taxon>
        <taxon>Symphypleona</taxon>
        <taxon>Sminthuridae</taxon>
        <taxon>Allacma</taxon>
    </lineage>
</organism>
<name>A0A8J2L411_9HEXA</name>
<dbReference type="AlphaFoldDB" id="A0A8J2L411"/>
<sequence length="62" mass="6797">MLLPNCRKDVGGETIIFGNCSICSDSVRGEVVSDLPSRRMGLPNSPDVILGIRHSKTVWVRN</sequence>
<protein>
    <submittedName>
        <fullName evidence="1">Uncharacterized protein</fullName>
    </submittedName>
</protein>
<keyword evidence="2" id="KW-1185">Reference proteome</keyword>